<evidence type="ECO:0000313" key="5">
    <source>
        <dbReference type="Proteomes" id="UP000001880"/>
    </source>
</evidence>
<feature type="domain" description="Plastocyanin-like" evidence="3">
    <location>
        <begin position="714"/>
        <end position="825"/>
    </location>
</feature>
<dbReference type="GO" id="GO:0047705">
    <property type="term" value="F:bilirubin oxidase activity"/>
    <property type="evidence" value="ECO:0007669"/>
    <property type="project" value="UniProtKB-EC"/>
</dbReference>
<dbReference type="Proteomes" id="UP000001880">
    <property type="component" value="Chromosome"/>
</dbReference>
<dbReference type="SUPFAM" id="SSF49503">
    <property type="entry name" value="Cupredoxins"/>
    <property type="match status" value="3"/>
</dbReference>
<dbReference type="Gene3D" id="2.60.40.420">
    <property type="entry name" value="Cupredoxins - blue copper proteins"/>
    <property type="match status" value="3"/>
</dbReference>
<dbReference type="InterPro" id="IPR045087">
    <property type="entry name" value="Cu-oxidase_fam"/>
</dbReference>
<dbReference type="eggNOG" id="COG2132">
    <property type="taxonomic scope" value="Bacteria"/>
</dbReference>
<feature type="signal peptide" evidence="2">
    <location>
        <begin position="1"/>
        <end position="31"/>
    </location>
</feature>
<dbReference type="EC" id="1.3.3.5" evidence="4"/>
<dbReference type="PANTHER" id="PTHR48267">
    <property type="entry name" value="CUPREDOXIN SUPERFAMILY PROTEIN"/>
    <property type="match status" value="1"/>
</dbReference>
<evidence type="ECO:0000256" key="1">
    <source>
        <dbReference type="SAM" id="MobiDB-lite"/>
    </source>
</evidence>
<proteinExistence type="predicted"/>
<evidence type="ECO:0000256" key="2">
    <source>
        <dbReference type="SAM" id="SignalP"/>
    </source>
</evidence>
<reference evidence="4 5" key="1">
    <citation type="journal article" date="2010" name="Stand. Genomic Sci.">
        <title>Complete genome sequence of Haliangium ochraceum type strain (SMP-2).</title>
        <authorList>
            <consortium name="US DOE Joint Genome Institute (JGI-PGF)"/>
            <person name="Ivanova N."/>
            <person name="Daum C."/>
            <person name="Lang E."/>
            <person name="Abt B."/>
            <person name="Kopitz M."/>
            <person name="Saunders E."/>
            <person name="Lapidus A."/>
            <person name="Lucas S."/>
            <person name="Glavina Del Rio T."/>
            <person name="Nolan M."/>
            <person name="Tice H."/>
            <person name="Copeland A."/>
            <person name="Cheng J.F."/>
            <person name="Chen F."/>
            <person name="Bruce D."/>
            <person name="Goodwin L."/>
            <person name="Pitluck S."/>
            <person name="Mavromatis K."/>
            <person name="Pati A."/>
            <person name="Mikhailova N."/>
            <person name="Chen A."/>
            <person name="Palaniappan K."/>
            <person name="Land M."/>
            <person name="Hauser L."/>
            <person name="Chang Y.J."/>
            <person name="Jeffries C.D."/>
            <person name="Detter J.C."/>
            <person name="Brettin T."/>
            <person name="Rohde M."/>
            <person name="Goker M."/>
            <person name="Bristow J."/>
            <person name="Markowitz V."/>
            <person name="Eisen J.A."/>
            <person name="Hugenholtz P."/>
            <person name="Kyrpides N.C."/>
            <person name="Klenk H.P."/>
        </authorList>
    </citation>
    <scope>NUCLEOTIDE SEQUENCE [LARGE SCALE GENOMIC DNA]</scope>
    <source>
        <strain evidence="5">DSM 14365 / CIP 107738 / JCM 11303 / AJ 13395 / SMP-2</strain>
    </source>
</reference>
<accession>D0LM88</accession>
<dbReference type="RefSeq" id="WP_012829392.1">
    <property type="nucleotide sequence ID" value="NC_013440.1"/>
</dbReference>
<dbReference type="PANTHER" id="PTHR48267:SF1">
    <property type="entry name" value="BILIRUBIN OXIDASE"/>
    <property type="match status" value="1"/>
</dbReference>
<evidence type="ECO:0000313" key="4">
    <source>
        <dbReference type="EMBL" id="ACY16794.1"/>
    </source>
</evidence>
<dbReference type="KEGG" id="hoh:Hoch_4297"/>
<dbReference type="AlphaFoldDB" id="D0LM88"/>
<dbReference type="CDD" id="cd13889">
    <property type="entry name" value="CuRO_3_BOD"/>
    <property type="match status" value="1"/>
</dbReference>
<evidence type="ECO:0000259" key="3">
    <source>
        <dbReference type="Pfam" id="PF07731"/>
    </source>
</evidence>
<dbReference type="CDD" id="cd13866">
    <property type="entry name" value="CuRO_2_BOD"/>
    <property type="match status" value="1"/>
</dbReference>
<dbReference type="GO" id="GO:0005507">
    <property type="term" value="F:copper ion binding"/>
    <property type="evidence" value="ECO:0007669"/>
    <property type="project" value="InterPro"/>
</dbReference>
<dbReference type="STRING" id="502025.Hoch_4297"/>
<dbReference type="Pfam" id="PF07731">
    <property type="entry name" value="Cu-oxidase_2"/>
    <property type="match status" value="1"/>
</dbReference>
<dbReference type="HOGENOM" id="CLU_009060_0_0_7"/>
<sequence>MKTEKPASRRARTAGMLLAIAGAALTPIACTAEFDEAVDYVSSMVTGTVGPLPDNLDPEHAYEPALEGGTTGTAEDAAEEFNTGNLRESGGGIDVPTGSKASPLYGAQPFTQKMLRFEEFGLQPLPTSTTAGTLSFPTPADAESSPTGAALDAFLAQDIFPYPTRLANVTDLNPWQTAIESFLGRTLDTPPAEGRPPGEDWAHQRYTEFAPQAYFQVAQAGARDNLGARDSFQRHGYALGEFGPGGLYHNTTGLTGFDGTTDGIQVRFHPNFPVQNANAVWTFDGTMPPKLLMARYGEPLLMRHYNALPIDPAANHGFGLHTISTHEHNGHNPAESDGYTQAFYFPGQFYDYRWPMILAGHDSVNTGATDPRAGMPDGNGGITNIPGDWRETMSTHWFHDHMLDFTAQNVYKGNAAMMNYYSALDRGNEAINDGVNLRLPSGTALDWGNRDYDVNLVIADKAWDQAGQLFFNIFNLDGFIGDQILVNWLWKPYLDVRARRYRFRILNGSVSRYFKIALVVERNDNSGQFDGTENNTSYDLVPFYMIANDGNILEHSVHFNGSSLNGYTNQKGRLPTQAIAERYDIIVDFAQFAPGTKLYFVNMMEHDDGRGPKDIIPIRDILDGEYAPDLDGDRHRTDPTVGKFLEFRVHAYAGTDLSMDPAEYVAGNGLGPNGTDKTMIPLPGFTQTELDNAIHRTFEFGRSSGTDSAPWTVKTDGGSGLAMDPRRLSAAPEKGSVEIWHLENGGGGWAHPIHIHFEEGQIFRRDGGAPPAWERWARKDVYRVGPMPDSGDSVDIAIRFREFLGSFMEHCHNTQHEDHAMLMRWDLENPGQTVIMPTPMPSWDGVSYVPTFALDTFRTGDTDAAANASSNFGHLGN</sequence>
<feature type="region of interest" description="Disordered" evidence="1">
    <location>
        <begin position="705"/>
        <end position="725"/>
    </location>
</feature>
<name>D0LM88_HALO1</name>
<dbReference type="EMBL" id="CP001804">
    <property type="protein sequence ID" value="ACY16794.1"/>
    <property type="molecule type" value="Genomic_DNA"/>
</dbReference>
<organism evidence="4 5">
    <name type="scientific">Haliangium ochraceum (strain DSM 14365 / JCM 11303 / SMP-2)</name>
    <dbReference type="NCBI Taxonomy" id="502025"/>
    <lineage>
        <taxon>Bacteria</taxon>
        <taxon>Pseudomonadati</taxon>
        <taxon>Myxococcota</taxon>
        <taxon>Polyangia</taxon>
        <taxon>Haliangiales</taxon>
        <taxon>Kofleriaceae</taxon>
        <taxon>Haliangium</taxon>
    </lineage>
</organism>
<keyword evidence="5" id="KW-1185">Reference proteome</keyword>
<dbReference type="InterPro" id="IPR011706">
    <property type="entry name" value="Cu-oxidase_C"/>
</dbReference>
<keyword evidence="4" id="KW-0560">Oxidoreductase</keyword>
<protein>
    <submittedName>
        <fullName evidence="4">Bilirubin oxidase</fullName>
        <ecNumber evidence="4">1.3.3.5</ecNumber>
    </submittedName>
</protein>
<feature type="region of interest" description="Disordered" evidence="1">
    <location>
        <begin position="51"/>
        <end position="71"/>
    </location>
</feature>
<keyword evidence="2" id="KW-0732">Signal</keyword>
<gene>
    <name evidence="4" type="ordered locus">Hoch_4297</name>
</gene>
<feature type="chain" id="PRO_5003010716" evidence="2">
    <location>
        <begin position="32"/>
        <end position="877"/>
    </location>
</feature>
<dbReference type="InterPro" id="IPR008972">
    <property type="entry name" value="Cupredoxin"/>
</dbReference>